<dbReference type="Gene3D" id="3.40.50.720">
    <property type="entry name" value="NAD(P)-binding Rossmann-like Domain"/>
    <property type="match status" value="1"/>
</dbReference>
<dbReference type="InterPro" id="IPR050177">
    <property type="entry name" value="Lipid_A_modif_metabolic_enz"/>
</dbReference>
<evidence type="ECO:0000259" key="1">
    <source>
        <dbReference type="Pfam" id="PF01370"/>
    </source>
</evidence>
<evidence type="ECO:0000313" key="3">
    <source>
        <dbReference type="Proteomes" id="UP001209737"/>
    </source>
</evidence>
<protein>
    <submittedName>
        <fullName evidence="2">SDR family oxidoreductase</fullName>
    </submittedName>
</protein>
<dbReference type="PANTHER" id="PTHR43245:SF23">
    <property type="entry name" value="NAD(P)-BINDING DOMAIN-CONTAINING PROTEIN"/>
    <property type="match status" value="1"/>
</dbReference>
<accession>A0ABT3LZ00</accession>
<gene>
    <name evidence="2" type="ORF">ND812_12720</name>
</gene>
<proteinExistence type="predicted"/>
<dbReference type="InterPro" id="IPR036291">
    <property type="entry name" value="NAD(P)-bd_dom_sf"/>
</dbReference>
<dbReference type="CDD" id="cd08946">
    <property type="entry name" value="SDR_e"/>
    <property type="match status" value="1"/>
</dbReference>
<sequence length="317" mass="35556">MSTYRILITGGSGLLGGRLVQYFSAIDNIEIYLGTSKPLELPSYVKSGKVRFLDWDSESSLKSACLDTNVIIHCAGMNAQDCQKNPERALEFNGFTTGKLLDAAIKMNVSRFIYISTAHVYDSPLKGLVTENSPLLNSHPYATSNVSGEQQVNQRYDRITGINVRLSNAYGAPVSPLVNCWMLLVNDLCKQAVTTNQMVLKTSGIQIRDFIPISEVCRAIHHLLNLPLNMDEHTFNLGGNMSMSVWDMALLIQKRCKEVLGFSPNLQRVSPSTNEVSENFEYDTTKLLSTGYKYLNYYQSEIDQLLYFCNLNFKNVN</sequence>
<comment type="caution">
    <text evidence="2">The sequence shown here is derived from an EMBL/GenBank/DDBJ whole genome shotgun (WGS) entry which is preliminary data.</text>
</comment>
<keyword evidence="3" id="KW-1185">Reference proteome</keyword>
<reference evidence="2 3" key="1">
    <citation type="submission" date="2022-06" db="EMBL/GenBank/DDBJ databases">
        <title>Leptospira isolates from biofilms formed at urban environments.</title>
        <authorList>
            <person name="Ribeiro P.S."/>
            <person name="Sousa T."/>
            <person name="Carvalho N."/>
            <person name="Aburjaile F."/>
            <person name="Neves F."/>
            <person name="Oliveira D."/>
            <person name="Blanco L."/>
            <person name="Lima J."/>
            <person name="Costa F."/>
            <person name="Brenig B."/>
            <person name="Soares S."/>
            <person name="Ramos R."/>
            <person name="Goes-Neto A."/>
            <person name="Matiuzzi M."/>
            <person name="Azevedo V."/>
            <person name="Ristow P."/>
        </authorList>
    </citation>
    <scope>NUCLEOTIDE SEQUENCE [LARGE SCALE GENOMIC DNA]</scope>
    <source>
        <strain evidence="2 3">VSF25</strain>
    </source>
</reference>
<name>A0ABT3LZ00_9LEPT</name>
<evidence type="ECO:0000313" key="2">
    <source>
        <dbReference type="EMBL" id="MCW7462954.1"/>
    </source>
</evidence>
<dbReference type="Proteomes" id="UP001209737">
    <property type="component" value="Unassembled WGS sequence"/>
</dbReference>
<dbReference type="PANTHER" id="PTHR43245">
    <property type="entry name" value="BIFUNCTIONAL POLYMYXIN RESISTANCE PROTEIN ARNA"/>
    <property type="match status" value="1"/>
</dbReference>
<dbReference type="SUPFAM" id="SSF51735">
    <property type="entry name" value="NAD(P)-binding Rossmann-fold domains"/>
    <property type="match status" value="1"/>
</dbReference>
<dbReference type="InterPro" id="IPR001509">
    <property type="entry name" value="Epimerase_deHydtase"/>
</dbReference>
<dbReference type="RefSeq" id="WP_265375737.1">
    <property type="nucleotide sequence ID" value="NZ_JAMQPV010000001.1"/>
</dbReference>
<feature type="domain" description="NAD-dependent epimerase/dehydratase" evidence="1">
    <location>
        <begin position="6"/>
        <end position="238"/>
    </location>
</feature>
<dbReference type="Pfam" id="PF01370">
    <property type="entry name" value="Epimerase"/>
    <property type="match status" value="1"/>
</dbReference>
<dbReference type="EMBL" id="JAMQPV010000001">
    <property type="protein sequence ID" value="MCW7462954.1"/>
    <property type="molecule type" value="Genomic_DNA"/>
</dbReference>
<organism evidence="2 3">
    <name type="scientific">Leptospira limi</name>
    <dbReference type="NCBI Taxonomy" id="2950023"/>
    <lineage>
        <taxon>Bacteria</taxon>
        <taxon>Pseudomonadati</taxon>
        <taxon>Spirochaetota</taxon>
        <taxon>Spirochaetia</taxon>
        <taxon>Leptospirales</taxon>
        <taxon>Leptospiraceae</taxon>
        <taxon>Leptospira</taxon>
    </lineage>
</organism>